<evidence type="ECO:0000313" key="7">
    <source>
        <dbReference type="EMBL" id="TDQ43186.1"/>
    </source>
</evidence>
<dbReference type="Pfam" id="PF00877">
    <property type="entry name" value="NLPC_P60"/>
    <property type="match status" value="1"/>
</dbReference>
<dbReference type="PANTHER" id="PTHR47053:SF1">
    <property type="entry name" value="MUREIN DD-ENDOPEPTIDASE MEPH-RELATED"/>
    <property type="match status" value="1"/>
</dbReference>
<keyword evidence="2" id="KW-0645">Protease</keyword>
<dbReference type="EMBL" id="SNYL01000008">
    <property type="protein sequence ID" value="TDQ43186.1"/>
    <property type="molecule type" value="Genomic_DNA"/>
</dbReference>
<dbReference type="PANTHER" id="PTHR47053">
    <property type="entry name" value="MUREIN DD-ENDOPEPTIDASE MEPH-RELATED"/>
    <property type="match status" value="1"/>
</dbReference>
<dbReference type="InterPro" id="IPR000064">
    <property type="entry name" value="NLP_P60_dom"/>
</dbReference>
<feature type="signal peptide" evidence="5">
    <location>
        <begin position="1"/>
        <end position="28"/>
    </location>
</feature>
<dbReference type="SUPFAM" id="SSF54001">
    <property type="entry name" value="Cysteine proteinases"/>
    <property type="match status" value="1"/>
</dbReference>
<proteinExistence type="inferred from homology"/>
<dbReference type="Gene3D" id="3.90.1720.10">
    <property type="entry name" value="endopeptidase domain like (from Nostoc punctiforme)"/>
    <property type="match status" value="1"/>
</dbReference>
<evidence type="ECO:0000256" key="2">
    <source>
        <dbReference type="ARBA" id="ARBA00022670"/>
    </source>
</evidence>
<name>A0A4R6UBE9_9BURK</name>
<evidence type="ECO:0000256" key="4">
    <source>
        <dbReference type="ARBA" id="ARBA00022807"/>
    </source>
</evidence>
<dbReference type="InterPro" id="IPR051202">
    <property type="entry name" value="Peptidase_C40"/>
</dbReference>
<organism evidence="7 8">
    <name type="scientific">Tepidicella xavieri</name>
    <dbReference type="NCBI Taxonomy" id="360241"/>
    <lineage>
        <taxon>Bacteria</taxon>
        <taxon>Pseudomonadati</taxon>
        <taxon>Pseudomonadota</taxon>
        <taxon>Betaproteobacteria</taxon>
        <taxon>Burkholderiales</taxon>
        <taxon>Tepidicella</taxon>
    </lineage>
</organism>
<dbReference type="OrthoDB" id="9807055at2"/>
<comment type="caution">
    <text evidence="7">The sequence shown here is derived from an EMBL/GenBank/DDBJ whole genome shotgun (WGS) entry which is preliminary data.</text>
</comment>
<reference evidence="7 8" key="1">
    <citation type="submission" date="2019-03" db="EMBL/GenBank/DDBJ databases">
        <title>Genomic Encyclopedia of Type Strains, Phase IV (KMG-IV): sequencing the most valuable type-strain genomes for metagenomic binning, comparative biology and taxonomic classification.</title>
        <authorList>
            <person name="Goeker M."/>
        </authorList>
    </citation>
    <scope>NUCLEOTIDE SEQUENCE [LARGE SCALE GENOMIC DNA]</scope>
    <source>
        <strain evidence="7 8">DSM 19605</strain>
    </source>
</reference>
<feature type="domain" description="NlpC/P60" evidence="6">
    <location>
        <begin position="54"/>
        <end position="178"/>
    </location>
</feature>
<comment type="similarity">
    <text evidence="1">Belongs to the peptidase C40 family.</text>
</comment>
<dbReference type="Proteomes" id="UP000295510">
    <property type="component" value="Unassembled WGS sequence"/>
</dbReference>
<sequence>MKKHRWATWPKVLALGLLSTLGIVPAAASPADPLADFLAQNGWVTPPGAEVSQRPAHSRLVVHALGFVGVPYRLGGGSYEEGFDCSGFVQASFQESLGIRLPRRVVEQAHATTPIEPSELIPGDLVFFNTLGSRYSHVGIYVGEGRFVHSPRTGASIRLESMYSSYWARRFTGARRVAWSDEAQWSRLNAP</sequence>
<keyword evidence="4" id="KW-0788">Thiol protease</keyword>
<dbReference type="AlphaFoldDB" id="A0A4R6UBE9"/>
<dbReference type="PROSITE" id="PS51935">
    <property type="entry name" value="NLPC_P60"/>
    <property type="match status" value="1"/>
</dbReference>
<keyword evidence="3 7" id="KW-0378">Hydrolase</keyword>
<evidence type="ECO:0000313" key="8">
    <source>
        <dbReference type="Proteomes" id="UP000295510"/>
    </source>
</evidence>
<accession>A0A4R6UBE9</accession>
<evidence type="ECO:0000256" key="5">
    <source>
        <dbReference type="SAM" id="SignalP"/>
    </source>
</evidence>
<dbReference type="GO" id="GO:0008234">
    <property type="term" value="F:cysteine-type peptidase activity"/>
    <property type="evidence" value="ECO:0007669"/>
    <property type="project" value="UniProtKB-KW"/>
</dbReference>
<feature type="chain" id="PRO_5020449912" evidence="5">
    <location>
        <begin position="29"/>
        <end position="191"/>
    </location>
</feature>
<evidence type="ECO:0000256" key="1">
    <source>
        <dbReference type="ARBA" id="ARBA00007074"/>
    </source>
</evidence>
<dbReference type="InterPro" id="IPR038765">
    <property type="entry name" value="Papain-like_cys_pep_sf"/>
</dbReference>
<keyword evidence="8" id="KW-1185">Reference proteome</keyword>
<gene>
    <name evidence="7" type="ORF">DFR43_108132</name>
</gene>
<evidence type="ECO:0000256" key="3">
    <source>
        <dbReference type="ARBA" id="ARBA00022801"/>
    </source>
</evidence>
<keyword evidence="5" id="KW-0732">Signal</keyword>
<dbReference type="GO" id="GO:0006508">
    <property type="term" value="P:proteolysis"/>
    <property type="evidence" value="ECO:0007669"/>
    <property type="project" value="UniProtKB-KW"/>
</dbReference>
<evidence type="ECO:0000259" key="6">
    <source>
        <dbReference type="PROSITE" id="PS51935"/>
    </source>
</evidence>
<protein>
    <submittedName>
        <fullName evidence="7">Cell wall-associated NlpC family hydrolase</fullName>
    </submittedName>
</protein>